<dbReference type="GO" id="GO:0003993">
    <property type="term" value="F:acid phosphatase activity"/>
    <property type="evidence" value="ECO:0007669"/>
    <property type="project" value="UniProtKB-EC"/>
</dbReference>
<evidence type="ECO:0000313" key="10">
    <source>
        <dbReference type="EMBL" id="CAD7652216.1"/>
    </source>
</evidence>
<comment type="similarity">
    <text evidence="2">Belongs to the histidine acid phosphatase family.</text>
</comment>
<evidence type="ECO:0000256" key="4">
    <source>
        <dbReference type="ARBA" id="ARBA00022729"/>
    </source>
</evidence>
<feature type="region of interest" description="Disordered" evidence="8">
    <location>
        <begin position="24"/>
        <end position="46"/>
    </location>
</feature>
<accession>A0A7R9M4F7</accession>
<dbReference type="Pfam" id="PF00328">
    <property type="entry name" value="His_Phos_2"/>
    <property type="match status" value="1"/>
</dbReference>
<dbReference type="Pfam" id="PF05002">
    <property type="entry name" value="SGS"/>
    <property type="match status" value="1"/>
</dbReference>
<evidence type="ECO:0000256" key="3">
    <source>
        <dbReference type="ARBA" id="ARBA00012646"/>
    </source>
</evidence>
<feature type="compositionally biased region" description="Basic and acidic residues" evidence="8">
    <location>
        <begin position="24"/>
        <end position="39"/>
    </location>
</feature>
<dbReference type="EC" id="3.1.3.2" evidence="3"/>
<dbReference type="AlphaFoldDB" id="A0A7R9M4F7"/>
<dbReference type="InterPro" id="IPR033379">
    <property type="entry name" value="Acid_Pase_AS"/>
</dbReference>
<keyword evidence="5" id="KW-0378">Hydrolase</keyword>
<proteinExistence type="inferred from homology"/>
<evidence type="ECO:0000256" key="6">
    <source>
        <dbReference type="ARBA" id="ARBA00023157"/>
    </source>
</evidence>
<dbReference type="InterPro" id="IPR050645">
    <property type="entry name" value="Histidine_acid_phosphatase"/>
</dbReference>
<dbReference type="PANTHER" id="PTHR11567">
    <property type="entry name" value="ACID PHOSPHATASE-RELATED"/>
    <property type="match status" value="1"/>
</dbReference>
<evidence type="ECO:0000256" key="8">
    <source>
        <dbReference type="SAM" id="MobiDB-lite"/>
    </source>
</evidence>
<reference evidence="10" key="1">
    <citation type="submission" date="2020-11" db="EMBL/GenBank/DDBJ databases">
        <authorList>
            <person name="Tran Van P."/>
        </authorList>
    </citation>
    <scope>NUCLEOTIDE SEQUENCE</scope>
</reference>
<evidence type="ECO:0000256" key="1">
    <source>
        <dbReference type="ARBA" id="ARBA00000032"/>
    </source>
</evidence>
<sequence length="280" mass="32328">MKSMYESKGTTLSMNWQEVGKGKVEEYDSKELESDSDKDSSDDEDKNACYASKRWPNHDISTLKLLHACYASKRWPNHDISTLKLLQLVHRHGERAPTSFPDNDPYKDTKYWVEGVGELTTKGKYRLYKLGEFIRQEYSDYLGDKYSPREVYVRSSITDRCIESTSSLLAGAYPPKQPDWQWNNGTDAKLGLVWQPFPIETFMPHSDDLVCNEGKPCAAVNNEMTKIYNRPELKEFVEKNAELYENVSKIVGKHIKSIGSAASLYDILKIETDHNYFWNH</sequence>
<evidence type="ECO:0000256" key="7">
    <source>
        <dbReference type="ARBA" id="ARBA00023180"/>
    </source>
</evidence>
<dbReference type="CDD" id="cd07061">
    <property type="entry name" value="HP_HAP_like"/>
    <property type="match status" value="1"/>
</dbReference>
<keyword evidence="4" id="KW-0732">Signal</keyword>
<dbReference type="SUPFAM" id="SSF53254">
    <property type="entry name" value="Phosphoglycerate mutase-like"/>
    <property type="match status" value="1"/>
</dbReference>
<feature type="non-terminal residue" evidence="10">
    <location>
        <position position="280"/>
    </location>
</feature>
<evidence type="ECO:0000259" key="9">
    <source>
        <dbReference type="PROSITE" id="PS51048"/>
    </source>
</evidence>
<dbReference type="InterPro" id="IPR029033">
    <property type="entry name" value="His_PPase_superfam"/>
</dbReference>
<keyword evidence="6" id="KW-1015">Disulfide bond</keyword>
<gene>
    <name evidence="10" type="ORF">ONB1V03_LOCUS8881</name>
</gene>
<keyword evidence="11" id="KW-1185">Reference proteome</keyword>
<dbReference type="PROSITE" id="PS51048">
    <property type="entry name" value="SGS"/>
    <property type="match status" value="1"/>
</dbReference>
<dbReference type="OrthoDB" id="258392at2759"/>
<name>A0A7R9M4F7_9ACAR</name>
<evidence type="ECO:0000313" key="11">
    <source>
        <dbReference type="Proteomes" id="UP000728032"/>
    </source>
</evidence>
<dbReference type="PANTHER" id="PTHR11567:SF211">
    <property type="entry name" value="PROSTATIC ACID PHOSPHATASE"/>
    <property type="match status" value="1"/>
</dbReference>
<dbReference type="Proteomes" id="UP000728032">
    <property type="component" value="Unassembled WGS sequence"/>
</dbReference>
<evidence type="ECO:0000256" key="5">
    <source>
        <dbReference type="ARBA" id="ARBA00022801"/>
    </source>
</evidence>
<organism evidence="10">
    <name type="scientific">Oppiella nova</name>
    <dbReference type="NCBI Taxonomy" id="334625"/>
    <lineage>
        <taxon>Eukaryota</taxon>
        <taxon>Metazoa</taxon>
        <taxon>Ecdysozoa</taxon>
        <taxon>Arthropoda</taxon>
        <taxon>Chelicerata</taxon>
        <taxon>Arachnida</taxon>
        <taxon>Acari</taxon>
        <taxon>Acariformes</taxon>
        <taxon>Sarcoptiformes</taxon>
        <taxon>Oribatida</taxon>
        <taxon>Brachypylina</taxon>
        <taxon>Oppioidea</taxon>
        <taxon>Oppiidae</taxon>
        <taxon>Oppiella</taxon>
    </lineage>
</organism>
<dbReference type="Gene3D" id="3.40.50.1240">
    <property type="entry name" value="Phosphoglycerate mutase-like"/>
    <property type="match status" value="1"/>
</dbReference>
<protein>
    <recommendedName>
        <fullName evidence="3">acid phosphatase</fullName>
        <ecNumber evidence="3">3.1.3.2</ecNumber>
    </recommendedName>
</protein>
<dbReference type="PROSITE" id="PS00616">
    <property type="entry name" value="HIS_ACID_PHOSPHAT_1"/>
    <property type="match status" value="1"/>
</dbReference>
<dbReference type="EMBL" id="OC920113">
    <property type="protein sequence ID" value="CAD7652216.1"/>
    <property type="molecule type" value="Genomic_DNA"/>
</dbReference>
<comment type="catalytic activity">
    <reaction evidence="1">
        <text>a phosphate monoester + H2O = an alcohol + phosphate</text>
        <dbReference type="Rhea" id="RHEA:15017"/>
        <dbReference type="ChEBI" id="CHEBI:15377"/>
        <dbReference type="ChEBI" id="CHEBI:30879"/>
        <dbReference type="ChEBI" id="CHEBI:43474"/>
        <dbReference type="ChEBI" id="CHEBI:67140"/>
        <dbReference type="EC" id="3.1.3.2"/>
    </reaction>
</comment>
<feature type="domain" description="SGS" evidence="9">
    <location>
        <begin position="1"/>
        <end position="39"/>
    </location>
</feature>
<dbReference type="EMBL" id="CAJPVJ010005288">
    <property type="protein sequence ID" value="CAG2169403.1"/>
    <property type="molecule type" value="Genomic_DNA"/>
</dbReference>
<dbReference type="InterPro" id="IPR000560">
    <property type="entry name" value="His_Pase_clade-2"/>
</dbReference>
<evidence type="ECO:0000256" key="2">
    <source>
        <dbReference type="ARBA" id="ARBA00005375"/>
    </source>
</evidence>
<keyword evidence="7" id="KW-0325">Glycoprotein</keyword>
<dbReference type="InterPro" id="IPR007699">
    <property type="entry name" value="SGS_dom"/>
</dbReference>